<organism evidence="1 2">
    <name type="scientific">Polyporus arcularius HHB13444</name>
    <dbReference type="NCBI Taxonomy" id="1314778"/>
    <lineage>
        <taxon>Eukaryota</taxon>
        <taxon>Fungi</taxon>
        <taxon>Dikarya</taxon>
        <taxon>Basidiomycota</taxon>
        <taxon>Agaricomycotina</taxon>
        <taxon>Agaricomycetes</taxon>
        <taxon>Polyporales</taxon>
        <taxon>Polyporaceae</taxon>
        <taxon>Polyporus</taxon>
    </lineage>
</organism>
<evidence type="ECO:0000313" key="2">
    <source>
        <dbReference type="Proteomes" id="UP000308197"/>
    </source>
</evidence>
<dbReference type="AlphaFoldDB" id="A0A5C3NW51"/>
<dbReference type="EMBL" id="ML211749">
    <property type="protein sequence ID" value="TFK80558.1"/>
    <property type="molecule type" value="Genomic_DNA"/>
</dbReference>
<reference evidence="1 2" key="1">
    <citation type="journal article" date="2019" name="Nat. Ecol. Evol.">
        <title>Megaphylogeny resolves global patterns of mushroom evolution.</title>
        <authorList>
            <person name="Varga T."/>
            <person name="Krizsan K."/>
            <person name="Foldi C."/>
            <person name="Dima B."/>
            <person name="Sanchez-Garcia M."/>
            <person name="Sanchez-Ramirez S."/>
            <person name="Szollosi G.J."/>
            <person name="Szarkandi J.G."/>
            <person name="Papp V."/>
            <person name="Albert L."/>
            <person name="Andreopoulos W."/>
            <person name="Angelini C."/>
            <person name="Antonin V."/>
            <person name="Barry K.W."/>
            <person name="Bougher N.L."/>
            <person name="Buchanan P."/>
            <person name="Buyck B."/>
            <person name="Bense V."/>
            <person name="Catcheside P."/>
            <person name="Chovatia M."/>
            <person name="Cooper J."/>
            <person name="Damon W."/>
            <person name="Desjardin D."/>
            <person name="Finy P."/>
            <person name="Geml J."/>
            <person name="Haridas S."/>
            <person name="Hughes K."/>
            <person name="Justo A."/>
            <person name="Karasinski D."/>
            <person name="Kautmanova I."/>
            <person name="Kiss B."/>
            <person name="Kocsube S."/>
            <person name="Kotiranta H."/>
            <person name="LaButti K.M."/>
            <person name="Lechner B.E."/>
            <person name="Liimatainen K."/>
            <person name="Lipzen A."/>
            <person name="Lukacs Z."/>
            <person name="Mihaltcheva S."/>
            <person name="Morgado L.N."/>
            <person name="Niskanen T."/>
            <person name="Noordeloos M.E."/>
            <person name="Ohm R.A."/>
            <person name="Ortiz-Santana B."/>
            <person name="Ovrebo C."/>
            <person name="Racz N."/>
            <person name="Riley R."/>
            <person name="Savchenko A."/>
            <person name="Shiryaev A."/>
            <person name="Soop K."/>
            <person name="Spirin V."/>
            <person name="Szebenyi C."/>
            <person name="Tomsovsky M."/>
            <person name="Tulloss R.E."/>
            <person name="Uehling J."/>
            <person name="Grigoriev I.V."/>
            <person name="Vagvolgyi C."/>
            <person name="Papp T."/>
            <person name="Martin F.M."/>
            <person name="Miettinen O."/>
            <person name="Hibbett D.S."/>
            <person name="Nagy L.G."/>
        </authorList>
    </citation>
    <scope>NUCLEOTIDE SEQUENCE [LARGE SCALE GENOMIC DNA]</scope>
    <source>
        <strain evidence="1 2">HHB13444</strain>
    </source>
</reference>
<dbReference type="Proteomes" id="UP000308197">
    <property type="component" value="Unassembled WGS sequence"/>
</dbReference>
<name>A0A5C3NW51_9APHY</name>
<gene>
    <name evidence="1" type="ORF">K466DRAFT_605237</name>
</gene>
<sequence length="365" mass="41193">MASASQSQSPYDLYATRAYAEKDEIFEHDAGLTKDDQRERRTLYDLLRSALPPLGTVYDVSALKGMKETTPQEVKVNPKLEAVAFCPDFFKKLMERATSMAQSVHIDWDRKDDLLFAAHTIPGVAGSLLPDTTWDEEDVRRYCRYTMINPALLGYHAIVSDSPAIPNEDLVYPYVASGTHYNIIPDDTIIVGLAEEKGKAGLPPIIGTIEYKSPHVHRLACFDDLMVLRKRSPLSVMRFIWPKKESQVNNDRHIQTRMIIQVWAQMCSRQCNYAIHSCGQFTMLFIKDGTTLYMSQKYDRTSRPALAVLGLLLLATGKITDRDSEFKALEPTVQRERKKWSKTITKATADKAVGVYLGYGVVAIC</sequence>
<dbReference type="STRING" id="1314778.A0A5C3NW51"/>
<keyword evidence="2" id="KW-1185">Reference proteome</keyword>
<protein>
    <submittedName>
        <fullName evidence="1">Uncharacterized protein</fullName>
    </submittedName>
</protein>
<evidence type="ECO:0000313" key="1">
    <source>
        <dbReference type="EMBL" id="TFK80558.1"/>
    </source>
</evidence>
<proteinExistence type="predicted"/>
<accession>A0A5C3NW51</accession>
<dbReference type="InParanoid" id="A0A5C3NW51"/>